<dbReference type="HOGENOM" id="CLU_029469_2_1_0"/>
<evidence type="ECO:0000256" key="3">
    <source>
        <dbReference type="ARBA" id="ARBA00022801"/>
    </source>
</evidence>
<dbReference type="Gene3D" id="3.30.70.360">
    <property type="match status" value="1"/>
</dbReference>
<dbReference type="GO" id="GO:0009014">
    <property type="term" value="F:succinyl-diaminopimelate desuccinylase activity"/>
    <property type="evidence" value="ECO:0007669"/>
    <property type="project" value="TreeGrafter"/>
</dbReference>
<dbReference type="GO" id="GO:0005829">
    <property type="term" value="C:cytosol"/>
    <property type="evidence" value="ECO:0007669"/>
    <property type="project" value="TreeGrafter"/>
</dbReference>
<dbReference type="STRING" id="765420.OSCT_0956"/>
<reference evidence="4 5" key="1">
    <citation type="journal article" date="2011" name="J. Bacteriol.">
        <title>Draft genome sequence of the anoxygenic filamentous phototrophic bacterium Oscillochloris trichoides subsp. DG-6.</title>
        <authorList>
            <person name="Kuznetsov B.B."/>
            <person name="Ivanovsky R.N."/>
            <person name="Keppen O.I."/>
            <person name="Sukhacheva M.V."/>
            <person name="Bumazhkin B.K."/>
            <person name="Patutina E.O."/>
            <person name="Beletsky A.V."/>
            <person name="Mardanov A.V."/>
            <person name="Baslerov R.V."/>
            <person name="Panteleeva A.N."/>
            <person name="Kolganova T.V."/>
            <person name="Ravin N.V."/>
            <person name="Skryabin K.G."/>
        </authorList>
    </citation>
    <scope>NUCLEOTIDE SEQUENCE [LARGE SCALE GENOMIC DNA]</scope>
    <source>
        <strain evidence="4 5">DG-6</strain>
    </source>
</reference>
<evidence type="ECO:0000313" key="4">
    <source>
        <dbReference type="EMBL" id="EFO81159.1"/>
    </source>
</evidence>
<dbReference type="AlphaFoldDB" id="E1ICA5"/>
<dbReference type="GO" id="GO:0006508">
    <property type="term" value="P:proteolysis"/>
    <property type="evidence" value="ECO:0007669"/>
    <property type="project" value="UniProtKB-KW"/>
</dbReference>
<evidence type="ECO:0000256" key="1">
    <source>
        <dbReference type="ARBA" id="ARBA00022670"/>
    </source>
</evidence>
<dbReference type="PANTHER" id="PTHR43270:SF8">
    <property type="entry name" value="DI- AND TRIPEPTIDASE DUG2-RELATED"/>
    <property type="match status" value="1"/>
</dbReference>
<dbReference type="Gene3D" id="3.40.630.10">
    <property type="entry name" value="Zn peptidases"/>
    <property type="match status" value="1"/>
</dbReference>
<gene>
    <name evidence="4" type="ORF">OSCT_0956</name>
</gene>
<keyword evidence="1" id="KW-0645">Protease</keyword>
<sequence length="405" mass="44087">MVAIQLRSIGMHVRMLSHEAAPLVVGYRPGRSPRTLLLYHHYDTAPPGPWRDWSHEPFQIAERSGYLFGRGVVAGKGPLAAHIQALHTLIQEDGDLPCGVRIIAEGHGMSGSSDLGDLIRIHRELFAADACLASQGERDSHGAPLCYSGAKGWLQVRLHVQGGPYPLAAGMASILRNPLWRLTWALGCIKGDDEDIRIEGFYDSVEGPSRAENALLRLIRIDEAGRLQAWQSKEFLFGMSGAALVRAESTLPTCNLSAISCEPHADLAFIPASASAIIDFQLVPNQRPEVVFDLLGRHLRERGFTDVMVERMPGGYPATHIPPETPFVQQVATTGAILYGSTLHTVPAGPLSIPLQIFAEQLAIPCTSVGLSRPDSAIYGPDERVPFEDLTRHAALLSELLLRFA</sequence>
<dbReference type="PANTHER" id="PTHR43270">
    <property type="entry name" value="BETA-ALA-HIS DIPEPTIDASE"/>
    <property type="match status" value="1"/>
</dbReference>
<dbReference type="Proteomes" id="UP000054010">
    <property type="component" value="Unassembled WGS sequence"/>
</dbReference>
<proteinExistence type="predicted"/>
<dbReference type="GO" id="GO:0008233">
    <property type="term" value="F:peptidase activity"/>
    <property type="evidence" value="ECO:0007669"/>
    <property type="project" value="UniProtKB-KW"/>
</dbReference>
<dbReference type="EMBL" id="ADVR01000023">
    <property type="protein sequence ID" value="EFO81159.1"/>
    <property type="molecule type" value="Genomic_DNA"/>
</dbReference>
<name>E1ICA5_9CHLR</name>
<dbReference type="Pfam" id="PF01546">
    <property type="entry name" value="Peptidase_M20"/>
    <property type="match status" value="1"/>
</dbReference>
<organism evidence="4 5">
    <name type="scientific">Oscillochloris trichoides DG-6</name>
    <dbReference type="NCBI Taxonomy" id="765420"/>
    <lineage>
        <taxon>Bacteria</taxon>
        <taxon>Bacillati</taxon>
        <taxon>Chloroflexota</taxon>
        <taxon>Chloroflexia</taxon>
        <taxon>Chloroflexales</taxon>
        <taxon>Chloroflexineae</taxon>
        <taxon>Oscillochloridaceae</taxon>
        <taxon>Oscillochloris</taxon>
    </lineage>
</organism>
<protein>
    <submittedName>
        <fullName evidence="4">Peptidase M20</fullName>
    </submittedName>
</protein>
<evidence type="ECO:0000256" key="2">
    <source>
        <dbReference type="ARBA" id="ARBA00022723"/>
    </source>
</evidence>
<comment type="caution">
    <text evidence="4">The sequence shown here is derived from an EMBL/GenBank/DDBJ whole genome shotgun (WGS) entry which is preliminary data.</text>
</comment>
<dbReference type="InterPro" id="IPR051458">
    <property type="entry name" value="Cyt/Met_Dipeptidase"/>
</dbReference>
<keyword evidence="2" id="KW-0479">Metal-binding</keyword>
<dbReference type="eggNOG" id="COG0624">
    <property type="taxonomic scope" value="Bacteria"/>
</dbReference>
<dbReference type="GO" id="GO:0009089">
    <property type="term" value="P:lysine biosynthetic process via diaminopimelate"/>
    <property type="evidence" value="ECO:0007669"/>
    <property type="project" value="TreeGrafter"/>
</dbReference>
<dbReference type="InterPro" id="IPR002933">
    <property type="entry name" value="Peptidase_M20"/>
</dbReference>
<dbReference type="GO" id="GO:0046872">
    <property type="term" value="F:metal ion binding"/>
    <property type="evidence" value="ECO:0007669"/>
    <property type="project" value="UniProtKB-KW"/>
</dbReference>
<dbReference type="SUPFAM" id="SSF53187">
    <property type="entry name" value="Zn-dependent exopeptidases"/>
    <property type="match status" value="1"/>
</dbReference>
<evidence type="ECO:0000313" key="5">
    <source>
        <dbReference type="Proteomes" id="UP000054010"/>
    </source>
</evidence>
<accession>E1ICA5</accession>
<keyword evidence="5" id="KW-1185">Reference proteome</keyword>
<keyword evidence="3" id="KW-0378">Hydrolase</keyword>